<feature type="coiled-coil region" evidence="1">
    <location>
        <begin position="65"/>
        <end position="215"/>
    </location>
</feature>
<gene>
    <name evidence="3" type="ORF">WMY93_013223</name>
</gene>
<organism evidence="3 4">
    <name type="scientific">Mugilogobius chulae</name>
    <name type="common">yellowstripe goby</name>
    <dbReference type="NCBI Taxonomy" id="88201"/>
    <lineage>
        <taxon>Eukaryota</taxon>
        <taxon>Metazoa</taxon>
        <taxon>Chordata</taxon>
        <taxon>Craniata</taxon>
        <taxon>Vertebrata</taxon>
        <taxon>Euteleostomi</taxon>
        <taxon>Actinopterygii</taxon>
        <taxon>Neopterygii</taxon>
        <taxon>Teleostei</taxon>
        <taxon>Neoteleostei</taxon>
        <taxon>Acanthomorphata</taxon>
        <taxon>Gobiaria</taxon>
        <taxon>Gobiiformes</taxon>
        <taxon>Gobioidei</taxon>
        <taxon>Gobiidae</taxon>
        <taxon>Gobionellinae</taxon>
        <taxon>Mugilogobius</taxon>
    </lineage>
</organism>
<dbReference type="Proteomes" id="UP001460270">
    <property type="component" value="Unassembled WGS sequence"/>
</dbReference>
<protein>
    <submittedName>
        <fullName evidence="3">Uncharacterized protein</fullName>
    </submittedName>
</protein>
<dbReference type="EMBL" id="JBBPFD010000009">
    <property type="protein sequence ID" value="KAK7913012.1"/>
    <property type="molecule type" value="Genomic_DNA"/>
</dbReference>
<evidence type="ECO:0000256" key="2">
    <source>
        <dbReference type="SAM" id="Phobius"/>
    </source>
</evidence>
<keyword evidence="2" id="KW-1133">Transmembrane helix</keyword>
<keyword evidence="1" id="KW-0175">Coiled coil</keyword>
<evidence type="ECO:0000313" key="3">
    <source>
        <dbReference type="EMBL" id="KAK7913012.1"/>
    </source>
</evidence>
<dbReference type="AlphaFoldDB" id="A0AAW0P9D1"/>
<comment type="caution">
    <text evidence="3">The sequence shown here is derived from an EMBL/GenBank/DDBJ whole genome shotgun (WGS) entry which is preliminary data.</text>
</comment>
<reference evidence="4" key="1">
    <citation type="submission" date="2024-04" db="EMBL/GenBank/DDBJ databases">
        <title>Salinicola lusitanus LLJ914,a marine bacterium isolated from the Okinawa Trough.</title>
        <authorList>
            <person name="Li J."/>
        </authorList>
    </citation>
    <scope>NUCLEOTIDE SEQUENCE [LARGE SCALE GENOMIC DNA]</scope>
</reference>
<keyword evidence="2" id="KW-0812">Transmembrane</keyword>
<feature type="transmembrane region" description="Helical" evidence="2">
    <location>
        <begin position="319"/>
        <end position="337"/>
    </location>
</feature>
<sequence length="364" mass="41701">MIDEIAELQNREHKLKTEHDQLNSRLMSEIKDLQEQLDTSLMTRSENEDMIKKQTTDVDVLRRLNTDLTEKVAEQKAVIDQLQNQENVLKDKNNKAVSKLNLLVVQLKNQTEEMELALIERDESIERQQTNIADLESLVEELYTNLNDRRETIQELRQQLYAKLEKEILRNLEDGRLLASLQKLENDRTMLRDQNKLLSDEVEELKAVNTQLQSQNVPDVETISHLHSTIGSPQVENGQRQDQEHVDYIVSERLASLLEEQLPTDLMPDTSDCSEREEILVTELPTLDENITEQTSDTNSGSTTTSDDFYSVAKTVTQGVLFCGGFYLLMFLGYMIGSGGMGTCDPEFQDYLLNLLGNMQPPYS</sequence>
<accession>A0AAW0P9D1</accession>
<keyword evidence="4" id="KW-1185">Reference proteome</keyword>
<keyword evidence="2" id="KW-0472">Membrane</keyword>
<feature type="coiled-coil region" evidence="1">
    <location>
        <begin position="5"/>
        <end position="36"/>
    </location>
</feature>
<name>A0AAW0P9D1_9GOBI</name>
<proteinExistence type="predicted"/>
<evidence type="ECO:0000256" key="1">
    <source>
        <dbReference type="SAM" id="Coils"/>
    </source>
</evidence>
<evidence type="ECO:0000313" key="4">
    <source>
        <dbReference type="Proteomes" id="UP001460270"/>
    </source>
</evidence>